<dbReference type="Gene3D" id="3.40.50.150">
    <property type="entry name" value="Vaccinia Virus protein VP39"/>
    <property type="match status" value="2"/>
</dbReference>
<dbReference type="GO" id="GO:0032259">
    <property type="term" value="P:methylation"/>
    <property type="evidence" value="ECO:0007669"/>
    <property type="project" value="UniProtKB-KW"/>
</dbReference>
<dbReference type="Pfam" id="PF26049">
    <property type="entry name" value="RLMG_N"/>
    <property type="match status" value="1"/>
</dbReference>
<accession>A0ABU7JCF4</accession>
<feature type="domain" description="Methyltransferase small" evidence="7">
    <location>
        <begin position="213"/>
        <end position="384"/>
    </location>
</feature>
<name>A0ABU7JCF4_9GAMM</name>
<evidence type="ECO:0000256" key="3">
    <source>
        <dbReference type="ARBA" id="ARBA00022603"/>
    </source>
</evidence>
<dbReference type="Pfam" id="PF05175">
    <property type="entry name" value="MTS"/>
    <property type="match status" value="1"/>
</dbReference>
<keyword evidence="10" id="KW-1185">Reference proteome</keyword>
<gene>
    <name evidence="6" type="primary">rlmG</name>
    <name evidence="9" type="ORF">QWF21_03805</name>
</gene>
<evidence type="ECO:0000256" key="2">
    <source>
        <dbReference type="ARBA" id="ARBA00022552"/>
    </source>
</evidence>
<sequence>MNTHFTLAEIHLQLKRWPAETNFINLQAWDAVDELLLTEAFRQLEMLSVSERSALPVLLLNDQFGALTCALIARYPELTLVHSSDSYISQQACLANLQLNQLATKQLTFIDSLAPLPDSAALTLLRVPRDHGFLGFQLQQLAPLITNSQQLIVAARARDIHKNLLQLFSQHIGPSKASLAIRKCRYLHCQPAAVQQKPQSLWPKIWPLTGTGLQLVNHANVFSGEKLDVGARFFLQHLPETQAGEQLVDLGCGNGVLGLSALAANTELVVTFCDESAMAVASAQQSVQLSLPKLLPNCTFLQDDGLSKLADQSMNWVLCNPPFHQQDTVTTHLARQMFTDAFRALKPGGKLRIVANRHLPYAQELTQLFGGVRCLASHPKFVILESERRR</sequence>
<dbReference type="SUPFAM" id="SSF53335">
    <property type="entry name" value="S-adenosyl-L-methionine-dependent methyltransferases"/>
    <property type="match status" value="1"/>
</dbReference>
<dbReference type="PANTHER" id="PTHR47816:SF5">
    <property type="entry name" value="RIBOSOMAL RNA LARGE SUBUNIT METHYLTRANSFERASE G"/>
    <property type="match status" value="1"/>
</dbReference>
<evidence type="ECO:0000256" key="6">
    <source>
        <dbReference type="HAMAP-Rule" id="MF_01859"/>
    </source>
</evidence>
<dbReference type="Proteomes" id="UP001339167">
    <property type="component" value="Unassembled WGS sequence"/>
</dbReference>
<comment type="catalytic activity">
    <reaction evidence="6">
        <text>guanosine(1835) in 23S rRNA + S-adenosyl-L-methionine = N(2)-methylguanosine(1835) in 23S rRNA + S-adenosyl-L-homocysteine + H(+)</text>
        <dbReference type="Rhea" id="RHEA:42744"/>
        <dbReference type="Rhea" id="RHEA-COMP:10217"/>
        <dbReference type="Rhea" id="RHEA-COMP:10218"/>
        <dbReference type="ChEBI" id="CHEBI:15378"/>
        <dbReference type="ChEBI" id="CHEBI:57856"/>
        <dbReference type="ChEBI" id="CHEBI:59789"/>
        <dbReference type="ChEBI" id="CHEBI:74269"/>
        <dbReference type="ChEBI" id="CHEBI:74481"/>
        <dbReference type="EC" id="2.1.1.174"/>
    </reaction>
</comment>
<proteinExistence type="inferred from homology"/>
<evidence type="ECO:0000313" key="9">
    <source>
        <dbReference type="EMBL" id="MEE2023359.1"/>
    </source>
</evidence>
<dbReference type="InterPro" id="IPR002052">
    <property type="entry name" value="DNA_methylase_N6_adenine_CS"/>
</dbReference>
<dbReference type="GO" id="GO:0008168">
    <property type="term" value="F:methyltransferase activity"/>
    <property type="evidence" value="ECO:0007669"/>
    <property type="project" value="UniProtKB-KW"/>
</dbReference>
<organism evidence="9 10">
    <name type="scientific">Alkalimonas mucilaginosa</name>
    <dbReference type="NCBI Taxonomy" id="3057676"/>
    <lineage>
        <taxon>Bacteria</taxon>
        <taxon>Pseudomonadati</taxon>
        <taxon>Pseudomonadota</taxon>
        <taxon>Gammaproteobacteria</taxon>
        <taxon>Alkalimonas</taxon>
    </lineage>
</organism>
<dbReference type="InterPro" id="IPR058679">
    <property type="entry name" value="RlmG_N"/>
</dbReference>
<feature type="domain" description="RlmG N-terminal" evidence="8">
    <location>
        <begin position="3"/>
        <end position="192"/>
    </location>
</feature>
<dbReference type="EC" id="2.1.1.174" evidence="6"/>
<reference evidence="9 10" key="1">
    <citation type="submission" date="2023-06" db="EMBL/GenBank/DDBJ databases">
        <title>Alkalimonas sp., MEB004 an alkaliphilic bacterium isolated from Lonar Lake, India.</title>
        <authorList>
            <person name="Joshi A."/>
            <person name="Thite S."/>
        </authorList>
    </citation>
    <scope>NUCLEOTIDE SEQUENCE [LARGE SCALE GENOMIC DNA]</scope>
    <source>
        <strain evidence="9 10">MEB004</strain>
    </source>
</reference>
<evidence type="ECO:0000256" key="5">
    <source>
        <dbReference type="ARBA" id="ARBA00022691"/>
    </source>
</evidence>
<keyword evidence="4 6" id="KW-0808">Transferase</keyword>
<dbReference type="PIRSF" id="PIRSF037565">
    <property type="entry name" value="RRNA_m2G_Mtase_RsmD_prd"/>
    <property type="match status" value="1"/>
</dbReference>
<dbReference type="RefSeq" id="WP_330086713.1">
    <property type="nucleotide sequence ID" value="NZ_JAUGZK010000002.1"/>
</dbReference>
<keyword evidence="1 6" id="KW-0963">Cytoplasm</keyword>
<dbReference type="EMBL" id="JAUGZK010000002">
    <property type="protein sequence ID" value="MEE2023359.1"/>
    <property type="molecule type" value="Genomic_DNA"/>
</dbReference>
<protein>
    <recommendedName>
        <fullName evidence="6">Ribosomal RNA large subunit methyltransferase G</fullName>
        <ecNumber evidence="6">2.1.1.174</ecNumber>
    </recommendedName>
    <alternativeName>
        <fullName evidence="6">23S rRNA m2G1835 methyltransferase</fullName>
    </alternativeName>
    <alternativeName>
        <fullName evidence="6">rRNA (guanine-N(2)-)-methyltransferase RlmG</fullName>
    </alternativeName>
</protein>
<dbReference type="InterPro" id="IPR017237">
    <property type="entry name" value="RLMG"/>
</dbReference>
<dbReference type="InterPro" id="IPR029063">
    <property type="entry name" value="SAM-dependent_MTases_sf"/>
</dbReference>
<keyword evidence="5 6" id="KW-0949">S-adenosyl-L-methionine</keyword>
<dbReference type="PANTHER" id="PTHR47816">
    <property type="entry name" value="RIBOSOMAL RNA SMALL SUBUNIT METHYLTRANSFERASE C"/>
    <property type="match status" value="1"/>
</dbReference>
<dbReference type="HAMAP" id="MF_01859">
    <property type="entry name" value="23SrRNA_methyltr_G"/>
    <property type="match status" value="1"/>
</dbReference>
<dbReference type="InterPro" id="IPR046977">
    <property type="entry name" value="RsmC/RlmG"/>
</dbReference>
<dbReference type="PROSITE" id="PS00092">
    <property type="entry name" value="N6_MTASE"/>
    <property type="match status" value="1"/>
</dbReference>
<comment type="subcellular location">
    <subcellularLocation>
        <location evidence="6">Cytoplasm</location>
    </subcellularLocation>
</comment>
<dbReference type="InterPro" id="IPR007848">
    <property type="entry name" value="Small_mtfrase_dom"/>
</dbReference>
<keyword evidence="3 6" id="KW-0489">Methyltransferase</keyword>
<evidence type="ECO:0000313" key="10">
    <source>
        <dbReference type="Proteomes" id="UP001339167"/>
    </source>
</evidence>
<comment type="function">
    <text evidence="6">Specifically methylates the guanine in position 1835 (m2G1835) of 23S rRNA.</text>
</comment>
<dbReference type="CDD" id="cd02440">
    <property type="entry name" value="AdoMet_MTases"/>
    <property type="match status" value="1"/>
</dbReference>
<comment type="caution">
    <text evidence="9">The sequence shown here is derived from an EMBL/GenBank/DDBJ whole genome shotgun (WGS) entry which is preliminary data.</text>
</comment>
<keyword evidence="2 6" id="KW-0698">rRNA processing</keyword>
<evidence type="ECO:0000256" key="1">
    <source>
        <dbReference type="ARBA" id="ARBA00022490"/>
    </source>
</evidence>
<evidence type="ECO:0000256" key="4">
    <source>
        <dbReference type="ARBA" id="ARBA00022679"/>
    </source>
</evidence>
<comment type="similarity">
    <text evidence="6">Belongs to the methyltransferase superfamily. RlmG family.</text>
</comment>
<evidence type="ECO:0000259" key="8">
    <source>
        <dbReference type="Pfam" id="PF26049"/>
    </source>
</evidence>
<evidence type="ECO:0000259" key="7">
    <source>
        <dbReference type="Pfam" id="PF05175"/>
    </source>
</evidence>